<evidence type="ECO:0000256" key="1">
    <source>
        <dbReference type="SAM" id="MobiDB-lite"/>
    </source>
</evidence>
<evidence type="ECO:0000313" key="2">
    <source>
        <dbReference type="EMBL" id="PLB51416.1"/>
    </source>
</evidence>
<dbReference type="VEuPathDB" id="FungiDB:P170DRAFT_422436"/>
<reference evidence="2 3" key="1">
    <citation type="submission" date="2016-12" db="EMBL/GenBank/DDBJ databases">
        <title>The genomes of Aspergillus section Nigri reveals drivers in fungal speciation.</title>
        <authorList>
            <consortium name="DOE Joint Genome Institute"/>
            <person name="Vesth T.C."/>
            <person name="Nybo J."/>
            <person name="Theobald S."/>
            <person name="Brandl J."/>
            <person name="Frisvad J.C."/>
            <person name="Nielsen K.F."/>
            <person name="Lyhne E.K."/>
            <person name="Kogle M.E."/>
            <person name="Kuo A."/>
            <person name="Riley R."/>
            <person name="Clum A."/>
            <person name="Nolan M."/>
            <person name="Lipzen A."/>
            <person name="Salamov A."/>
            <person name="Henrissat B."/>
            <person name="Wiebenga A."/>
            <person name="De Vries R.P."/>
            <person name="Grigoriev I.V."/>
            <person name="Mortensen U.H."/>
            <person name="Andersen M.R."/>
            <person name="Baker S.E."/>
        </authorList>
    </citation>
    <scope>NUCLEOTIDE SEQUENCE [LARGE SCALE GENOMIC DNA]</scope>
    <source>
        <strain evidence="2 3">IBT 23096</strain>
    </source>
</reference>
<dbReference type="STRING" id="1392250.A0A2I2GEV8"/>
<proteinExistence type="predicted"/>
<comment type="caution">
    <text evidence="2">The sequence shown here is derived from an EMBL/GenBank/DDBJ whole genome shotgun (WGS) entry which is preliminary data.</text>
</comment>
<dbReference type="AlphaFoldDB" id="A0A2I2GEV8"/>
<dbReference type="OrthoDB" id="2883672at2759"/>
<feature type="compositionally biased region" description="Acidic residues" evidence="1">
    <location>
        <begin position="308"/>
        <end position="320"/>
    </location>
</feature>
<dbReference type="Proteomes" id="UP000234275">
    <property type="component" value="Unassembled WGS sequence"/>
</dbReference>
<name>A0A2I2GEV8_9EURO</name>
<evidence type="ECO:0000313" key="3">
    <source>
        <dbReference type="Proteomes" id="UP000234275"/>
    </source>
</evidence>
<dbReference type="EMBL" id="MSFO01000002">
    <property type="protein sequence ID" value="PLB51416.1"/>
    <property type="molecule type" value="Genomic_DNA"/>
</dbReference>
<gene>
    <name evidence="2" type="ORF">P170DRAFT_422436</name>
</gene>
<accession>A0A2I2GEV8</accession>
<dbReference type="GeneID" id="36555130"/>
<organism evidence="2 3">
    <name type="scientific">Aspergillus steynii IBT 23096</name>
    <dbReference type="NCBI Taxonomy" id="1392250"/>
    <lineage>
        <taxon>Eukaryota</taxon>
        <taxon>Fungi</taxon>
        <taxon>Dikarya</taxon>
        <taxon>Ascomycota</taxon>
        <taxon>Pezizomycotina</taxon>
        <taxon>Eurotiomycetes</taxon>
        <taxon>Eurotiomycetidae</taxon>
        <taxon>Eurotiales</taxon>
        <taxon>Aspergillaceae</taxon>
        <taxon>Aspergillus</taxon>
        <taxon>Aspergillus subgen. Circumdati</taxon>
    </lineage>
</organism>
<keyword evidence="3" id="KW-1185">Reference proteome</keyword>
<feature type="region of interest" description="Disordered" evidence="1">
    <location>
        <begin position="275"/>
        <end position="320"/>
    </location>
</feature>
<protein>
    <submittedName>
        <fullName evidence="2">Uncharacterized protein</fullName>
    </submittedName>
</protein>
<sequence>MPSLGTTYQQSMLKHPYGYALYEPESSTTLQPGFCGYLTELGQWTPLLGVDGAPVHLGDASSLARNGLTPFAHFHRAPPDERAWGPKMSGRMNQRKVDFDAGAGLLPAGIPADIGALYKYSTRDGFGAILITEGPVVKEFIYGTTPFRQWCKANSETILRKWPDVRDRGLIIVTSAYTTKHAMINAWSETEKEIAIGFRAGVIEIGEVAPSTSWYTSNGDSGWVTAKADRLDERKVVFFGGLYFKYRKLAAILPQSHVFSAGAVEKARFRDADPEAREFQVAEQGDDGDSSDLLVTSEELGEMVDFPRDEDEEEEDDDDF</sequence>
<dbReference type="RefSeq" id="XP_024706718.1">
    <property type="nucleotide sequence ID" value="XM_024847431.1"/>
</dbReference>